<dbReference type="Proteomes" id="UP000324832">
    <property type="component" value="Unassembled WGS sequence"/>
</dbReference>
<evidence type="ECO:0000256" key="1">
    <source>
        <dbReference type="SAM" id="MobiDB-lite"/>
    </source>
</evidence>
<dbReference type="EMBL" id="FZQP02000559">
    <property type="protein sequence ID" value="VVC89457.1"/>
    <property type="molecule type" value="Genomic_DNA"/>
</dbReference>
<evidence type="ECO:0000313" key="3">
    <source>
        <dbReference type="Proteomes" id="UP000324832"/>
    </source>
</evidence>
<name>A0A5E4PTR8_9NEOP</name>
<sequence length="263" mass="29270">MVSRLDSRRRAGASYANIMMLHHALHHQRSCRVSDWSPINIMTRPVKHGRFERKLQQPFNGTRAAAAERDGFTERPWRGGRGGARGACGIRRFNHPRCERDDRAAPASSASGMRDAVLLTGSQTTPTRPTGPSDAPSENRNSVRGRRDFPISASRNEQLYLSQNLKSNLLLNTTNASFFAQKRKTSRIRTASYVSPSSGYVWTGRLMLNADASEMFTVVSMRKWHKNIAVPPPRCSPTSGERKECTLCQPSPSESSERGAAEL</sequence>
<reference evidence="2 3" key="1">
    <citation type="submission" date="2017-07" db="EMBL/GenBank/DDBJ databases">
        <authorList>
            <person name="Talla V."/>
            <person name="Backstrom N."/>
        </authorList>
    </citation>
    <scope>NUCLEOTIDE SEQUENCE [LARGE SCALE GENOMIC DNA]</scope>
</reference>
<keyword evidence="3" id="KW-1185">Reference proteome</keyword>
<feature type="region of interest" description="Disordered" evidence="1">
    <location>
        <begin position="231"/>
        <end position="263"/>
    </location>
</feature>
<protein>
    <submittedName>
        <fullName evidence="2">Uncharacterized protein</fullName>
    </submittedName>
</protein>
<accession>A0A5E4PTR8</accession>
<gene>
    <name evidence="2" type="ORF">LSINAPIS_LOCUS2575</name>
</gene>
<dbReference type="AlphaFoldDB" id="A0A5E4PTR8"/>
<feature type="compositionally biased region" description="Polar residues" evidence="1">
    <location>
        <begin position="120"/>
        <end position="142"/>
    </location>
</feature>
<feature type="region of interest" description="Disordered" evidence="1">
    <location>
        <begin position="119"/>
        <end position="151"/>
    </location>
</feature>
<evidence type="ECO:0000313" key="2">
    <source>
        <dbReference type="EMBL" id="VVC89457.1"/>
    </source>
</evidence>
<organism evidence="2 3">
    <name type="scientific">Leptidea sinapis</name>
    <dbReference type="NCBI Taxonomy" id="189913"/>
    <lineage>
        <taxon>Eukaryota</taxon>
        <taxon>Metazoa</taxon>
        <taxon>Ecdysozoa</taxon>
        <taxon>Arthropoda</taxon>
        <taxon>Hexapoda</taxon>
        <taxon>Insecta</taxon>
        <taxon>Pterygota</taxon>
        <taxon>Neoptera</taxon>
        <taxon>Endopterygota</taxon>
        <taxon>Lepidoptera</taxon>
        <taxon>Glossata</taxon>
        <taxon>Ditrysia</taxon>
        <taxon>Papilionoidea</taxon>
        <taxon>Pieridae</taxon>
        <taxon>Dismorphiinae</taxon>
        <taxon>Leptidea</taxon>
    </lineage>
</organism>
<proteinExistence type="predicted"/>